<keyword evidence="3" id="KW-1185">Reference proteome</keyword>
<reference evidence="3" key="1">
    <citation type="journal article" date="2019" name="Int. J. Syst. Evol. Microbiol.">
        <title>The Global Catalogue of Microorganisms (GCM) 10K type strain sequencing project: providing services to taxonomists for standard genome sequencing and annotation.</title>
        <authorList>
            <consortium name="The Broad Institute Genomics Platform"/>
            <consortium name="The Broad Institute Genome Sequencing Center for Infectious Disease"/>
            <person name="Wu L."/>
            <person name="Ma J."/>
        </authorList>
    </citation>
    <scope>NUCLEOTIDE SEQUENCE [LARGE SCALE GENOMIC DNA]</scope>
    <source>
        <strain evidence="3">CGMCC 1.7064</strain>
    </source>
</reference>
<dbReference type="Proteomes" id="UP000642509">
    <property type="component" value="Unassembled WGS sequence"/>
</dbReference>
<protein>
    <recommendedName>
        <fullName evidence="1">CobW C-terminal domain-containing protein</fullName>
    </recommendedName>
</protein>
<accession>A0ABQ2M842</accession>
<dbReference type="PANTHER" id="PTHR43603:SF1">
    <property type="entry name" value="ZINC-REGULATED GTPASE METALLOPROTEIN ACTIVATOR 1"/>
    <property type="match status" value="1"/>
</dbReference>
<organism evidence="2 3">
    <name type="scientific">Citricoccus zhacaiensis</name>
    <dbReference type="NCBI Taxonomy" id="489142"/>
    <lineage>
        <taxon>Bacteria</taxon>
        <taxon>Bacillati</taxon>
        <taxon>Actinomycetota</taxon>
        <taxon>Actinomycetes</taxon>
        <taxon>Micrococcales</taxon>
        <taxon>Micrococcaceae</taxon>
        <taxon>Citricoccus</taxon>
    </lineage>
</organism>
<dbReference type="RefSeq" id="WP_188806768.1">
    <property type="nucleotide sequence ID" value="NZ_BAAAOU010000008.1"/>
</dbReference>
<dbReference type="SMART" id="SM00833">
    <property type="entry name" value="CobW_C"/>
    <property type="match status" value="1"/>
</dbReference>
<comment type="caution">
    <text evidence="2">The sequence shown here is derived from an EMBL/GenBank/DDBJ whole genome shotgun (WGS) entry which is preliminary data.</text>
</comment>
<dbReference type="Pfam" id="PF07683">
    <property type="entry name" value="CobW_C"/>
    <property type="match status" value="1"/>
</dbReference>
<proteinExistence type="predicted"/>
<feature type="domain" description="CobW C-terminal" evidence="1">
    <location>
        <begin position="222"/>
        <end position="330"/>
    </location>
</feature>
<dbReference type="SUPFAM" id="SSF90002">
    <property type="entry name" value="Hypothetical protein YjiA, C-terminal domain"/>
    <property type="match status" value="1"/>
</dbReference>
<evidence type="ECO:0000259" key="1">
    <source>
        <dbReference type="SMART" id="SM00833"/>
    </source>
</evidence>
<dbReference type="InterPro" id="IPR051927">
    <property type="entry name" value="Zn_Chap_cDPG_Synth"/>
</dbReference>
<dbReference type="EMBL" id="BMLQ01000009">
    <property type="protein sequence ID" value="GGO48395.1"/>
    <property type="molecule type" value="Genomic_DNA"/>
</dbReference>
<dbReference type="InterPro" id="IPR011629">
    <property type="entry name" value="CobW-like_C"/>
</dbReference>
<sequence>MISQDNARPSAGVPMLAVVGTRPDARLEYATELARILNRQLVTSFQLRAAEEPVAEASRLTAAVKAPAGAVVEIPDRVSTADLAAELSSPVSATRLEGVICVVDAAHGVQDLFREDYLVPRSGHPSTATARSLVSITHVEYASLIVLVNWEDVATDELRTLLALLHHLSPLARIRLLEDLADMGHTLPDLPAIPGYDAHLDRPGWTKLLARGFETFIHDDRVTALHYDCARPFHPVRMHELVHELMSPERFGTVVRSAGYCRVASSANVTGHWNHVGKVMALSPVSLDDDLELLLDPWADTDPLTVGQNLAFIGLDLDREGLINALDRAVLTDEEFLAGPSAWAEQVKRLR</sequence>
<evidence type="ECO:0000313" key="2">
    <source>
        <dbReference type="EMBL" id="GGO48395.1"/>
    </source>
</evidence>
<evidence type="ECO:0000313" key="3">
    <source>
        <dbReference type="Proteomes" id="UP000642509"/>
    </source>
</evidence>
<gene>
    <name evidence="2" type="ORF">GCM10010977_27850</name>
</gene>
<dbReference type="PANTHER" id="PTHR43603">
    <property type="entry name" value="COBW DOMAIN-CONTAINING PROTEIN DDB_G0274527"/>
    <property type="match status" value="1"/>
</dbReference>
<name>A0ABQ2M842_9MICC</name>